<feature type="region of interest" description="Disordered" evidence="1">
    <location>
        <begin position="84"/>
        <end position="139"/>
    </location>
</feature>
<proteinExistence type="predicted"/>
<dbReference type="EMBL" id="BKCJ010038439">
    <property type="protein sequence ID" value="GEV91198.1"/>
    <property type="molecule type" value="Genomic_DNA"/>
</dbReference>
<feature type="compositionally biased region" description="Basic and acidic residues" evidence="1">
    <location>
        <begin position="469"/>
        <end position="485"/>
    </location>
</feature>
<feature type="region of interest" description="Disordered" evidence="1">
    <location>
        <begin position="403"/>
        <end position="425"/>
    </location>
</feature>
<evidence type="ECO:0000313" key="2">
    <source>
        <dbReference type="EMBL" id="GEV91198.1"/>
    </source>
</evidence>
<feature type="region of interest" description="Disordered" evidence="1">
    <location>
        <begin position="229"/>
        <end position="279"/>
    </location>
</feature>
<sequence length="928" mass="105017">MMYPAAYRILGVLQTHNIYRRSASPFHLVEEDHRLENLKFIPKGEEDEVFGMQIPKELITNNIRNAPYYNAYMEIVAKHNQKIAAEKGGKKKPATAKQPKPVSSKQSKPATAKPLKPKPVKEKPTKPTPLQKADKGKVAQSLLELQTPKKTSTMDQYIFQRPIPVTEEASTGPSVQPEDDTSANIVRDTPSSIDAETCVTTDQTNSKGDIEILNIGEEQGEDVADKVNLEEKTVEINEGQAGSDPGKTLESRPPPKHVLIEEDQAGPNPVPSHVSLTGPDPEPMHDDFIATVYPQVHESLKHPDEEHVHMENPLSSKRILSSMKNLDAYTYSDLFFNDKPTEEETDKANMETEVESMVTVLIHQASSSVPPLSTPVIDLTPPKPVSPTIQAPIFTATTAITTTTLPLPPHPQQQSSSDPELASRFSALEQIDEAVKEAVQIALQAPLKERFKDLSEADMKEILHDRMDKFLAEKDKSQKTRRDEQDPPLPLPDSDLNKTKRHDSDASGSKQPPAPQPSGWKTFDSREAPSSSSKKKSVPYSEQPVEDVSIPDDVNISDSEDTDTSHLPKIKTRPNWLKPVTEKDRSKTPKPNWVIPPNDLPKPENNWADSLGKSYKDRAKNKLLSKTKDMRSFIKWLLSDKIDLMNPKGHRFVPDDLEYLVTGSKERRGALSISKLKESNYPDFGIEELVPSPWIKSEREYDISAAHVRSHMRILSVVSLKTISRYRYTYLKEIVLHRADYTEYKISESNFKNLHPNDFEDLDMNDQKKMMRETEVHKFSDGTLNRILDKLDHMVKDFNTFNYNPGMETRIWSEDDRRRSKRSKSKNKGIVPTEMELVLEQTQQGASHEVSNIQVIPKYHSEDGNPTRSNIKQALGVRLPMMDQRGTPTHDGSEGYAYLRWIRGYTYPMFVWYILGEHSEAKDVNLRG</sequence>
<dbReference type="AlphaFoldDB" id="A0A699GRJ3"/>
<accession>A0A699GRJ3</accession>
<feature type="compositionally biased region" description="Basic and acidic residues" evidence="1">
    <location>
        <begin position="495"/>
        <end position="505"/>
    </location>
</feature>
<feature type="region of interest" description="Disordered" evidence="1">
    <location>
        <begin position="469"/>
        <end position="601"/>
    </location>
</feature>
<protein>
    <submittedName>
        <fullName evidence="2">Histone deacetylase 14</fullName>
    </submittedName>
</protein>
<reference evidence="2" key="1">
    <citation type="journal article" date="2019" name="Sci. Rep.">
        <title>Draft genome of Tanacetum cinerariifolium, the natural source of mosquito coil.</title>
        <authorList>
            <person name="Yamashiro T."/>
            <person name="Shiraishi A."/>
            <person name="Satake H."/>
            <person name="Nakayama K."/>
        </authorList>
    </citation>
    <scope>NUCLEOTIDE SEQUENCE</scope>
</reference>
<gene>
    <name evidence="2" type="ORF">Tci_163175</name>
</gene>
<feature type="region of interest" description="Disordered" evidence="1">
    <location>
        <begin position="167"/>
        <end position="195"/>
    </location>
</feature>
<evidence type="ECO:0000256" key="1">
    <source>
        <dbReference type="SAM" id="MobiDB-lite"/>
    </source>
</evidence>
<organism evidence="2">
    <name type="scientific">Tanacetum cinerariifolium</name>
    <name type="common">Dalmatian daisy</name>
    <name type="synonym">Chrysanthemum cinerariifolium</name>
    <dbReference type="NCBI Taxonomy" id="118510"/>
    <lineage>
        <taxon>Eukaryota</taxon>
        <taxon>Viridiplantae</taxon>
        <taxon>Streptophyta</taxon>
        <taxon>Embryophyta</taxon>
        <taxon>Tracheophyta</taxon>
        <taxon>Spermatophyta</taxon>
        <taxon>Magnoliopsida</taxon>
        <taxon>eudicotyledons</taxon>
        <taxon>Gunneridae</taxon>
        <taxon>Pentapetalae</taxon>
        <taxon>asterids</taxon>
        <taxon>campanulids</taxon>
        <taxon>Asterales</taxon>
        <taxon>Asteraceae</taxon>
        <taxon>Asteroideae</taxon>
        <taxon>Anthemideae</taxon>
        <taxon>Anthemidinae</taxon>
        <taxon>Tanacetum</taxon>
    </lineage>
</organism>
<name>A0A699GRJ3_TANCI</name>
<feature type="compositionally biased region" description="Low complexity" evidence="1">
    <location>
        <begin position="95"/>
        <end position="114"/>
    </location>
</feature>
<comment type="caution">
    <text evidence="2">The sequence shown here is derived from an EMBL/GenBank/DDBJ whole genome shotgun (WGS) entry which is preliminary data.</text>
</comment>